<accession>A0A7T0Q5R7</accession>
<dbReference type="InterPro" id="IPR008991">
    <property type="entry name" value="Translation_prot_SH3-like_sf"/>
</dbReference>
<evidence type="ECO:0000313" key="6">
    <source>
        <dbReference type="EMBL" id="QPL15907.1"/>
    </source>
</evidence>
<keyword evidence="3" id="KW-0687">Ribonucleoprotein</keyword>
<dbReference type="EMBL" id="MT471315">
    <property type="protein sequence ID" value="QPL15907.1"/>
    <property type="molecule type" value="Genomic_DNA"/>
</dbReference>
<dbReference type="PANTHER" id="PTHR13691:SF5">
    <property type="entry name" value="LARGE RIBOSOMAL SUBUNIT PROTEIN UL2M"/>
    <property type="match status" value="1"/>
</dbReference>
<organism evidence="6">
    <name type="scientific">Strombidium sp</name>
    <dbReference type="NCBI Taxonomy" id="181122"/>
    <lineage>
        <taxon>Eukaryota</taxon>
        <taxon>Sar</taxon>
        <taxon>Alveolata</taxon>
        <taxon>Ciliophora</taxon>
        <taxon>Intramacronucleata</taxon>
        <taxon>Spirotrichea</taxon>
        <taxon>Oligotrichia</taxon>
        <taxon>Strombidiidae</taxon>
        <taxon>Strombidium</taxon>
    </lineage>
</organism>
<evidence type="ECO:0000256" key="1">
    <source>
        <dbReference type="ARBA" id="ARBA00005636"/>
    </source>
</evidence>
<dbReference type="SMART" id="SM01382">
    <property type="entry name" value="Ribosomal_L2_C"/>
    <property type="match status" value="1"/>
</dbReference>
<protein>
    <submittedName>
        <fullName evidence="6">Ribosomal protein L2</fullName>
    </submittedName>
</protein>
<dbReference type="GO" id="GO:0032543">
    <property type="term" value="P:mitochondrial translation"/>
    <property type="evidence" value="ECO:0007669"/>
    <property type="project" value="TreeGrafter"/>
</dbReference>
<dbReference type="GO" id="GO:0003723">
    <property type="term" value="F:RNA binding"/>
    <property type="evidence" value="ECO:0007669"/>
    <property type="project" value="TreeGrafter"/>
</dbReference>
<dbReference type="Pfam" id="PF03947">
    <property type="entry name" value="Ribosomal_L2_C"/>
    <property type="match status" value="1"/>
</dbReference>
<dbReference type="SUPFAM" id="SSF50104">
    <property type="entry name" value="Translation proteins SH3-like domain"/>
    <property type="match status" value="1"/>
</dbReference>
<evidence type="ECO:0000256" key="2">
    <source>
        <dbReference type="ARBA" id="ARBA00022980"/>
    </source>
</evidence>
<gene>
    <name evidence="6" type="primary">rpl2</name>
</gene>
<evidence type="ECO:0000256" key="3">
    <source>
        <dbReference type="ARBA" id="ARBA00023274"/>
    </source>
</evidence>
<reference evidence="6" key="1">
    <citation type="submission" date="2020-05" db="EMBL/GenBank/DDBJ databases">
        <title>Characterization and comparative analysis of mitochondrial genomes of the highly differentiated ciliated protists shed light on the diversity and evolution of the linear molecular architecture.</title>
        <authorList>
            <person name="Zhang T."/>
            <person name="Li C."/>
            <person name="Zhang X."/>
            <person name="Wang C."/>
            <person name="Roger A.J."/>
            <person name="Song W."/>
            <person name="Gao F."/>
        </authorList>
    </citation>
    <scope>NUCLEOTIDE SEQUENCE</scope>
</reference>
<sequence>MNIISPNIFKKIKKYKFIFKLQKKRVTSNASRSIYTYNFFLPLMVKHKKLTYFKKNNAGRALKTKKLLRSRGSRKIKYLNIKINYSFRHSYLYFIGGLVFIPFLNKAVSVIFLANGAVTYFTTTNNHFLFHLQRPQQNLNLIGHYARHATLTYQNYHIETVPIIIKHLPKNKDVCLIEQFPNDGIKYIRSSGSKGKVLKMDTRTNIAIVELPSKNLKTISIYSLGSKGFVFFSENKKYKNTKSGYYRNHGIKSIVRGVAMNPVDHPHGGRTKSIKLPRTPWGTVAKLK</sequence>
<keyword evidence="4" id="KW-0472">Membrane</keyword>
<geneLocation type="mitochondrion" evidence="6"/>
<proteinExistence type="inferred from homology"/>
<keyword evidence="4" id="KW-1133">Transmembrane helix</keyword>
<dbReference type="InterPro" id="IPR014722">
    <property type="entry name" value="Rib_uL2_dom2"/>
</dbReference>
<dbReference type="GO" id="GO:0003735">
    <property type="term" value="F:structural constituent of ribosome"/>
    <property type="evidence" value="ECO:0007669"/>
    <property type="project" value="InterPro"/>
</dbReference>
<dbReference type="Gene3D" id="2.30.30.30">
    <property type="match status" value="1"/>
</dbReference>
<dbReference type="InterPro" id="IPR014726">
    <property type="entry name" value="Ribosomal_uL2_dom3"/>
</dbReference>
<feature type="transmembrane region" description="Helical" evidence="4">
    <location>
        <begin position="91"/>
        <end position="114"/>
    </location>
</feature>
<name>A0A7T0Q5R7_9SPIT</name>
<dbReference type="InterPro" id="IPR022669">
    <property type="entry name" value="Ribosomal_uL2_C"/>
</dbReference>
<dbReference type="Gene3D" id="4.10.950.10">
    <property type="entry name" value="Ribosomal protein L2, domain 3"/>
    <property type="match status" value="1"/>
</dbReference>
<dbReference type="PANTHER" id="PTHR13691">
    <property type="entry name" value="RIBOSOMAL PROTEIN L2"/>
    <property type="match status" value="1"/>
</dbReference>
<dbReference type="AlphaFoldDB" id="A0A7T0Q5R7"/>
<keyword evidence="4" id="KW-0812">Transmembrane</keyword>
<comment type="similarity">
    <text evidence="1">Belongs to the universal ribosomal protein uL2 family.</text>
</comment>
<feature type="domain" description="Large ribosomal subunit protein uL2 C-terminal" evidence="5">
    <location>
        <begin position="163"/>
        <end position="284"/>
    </location>
</feature>
<evidence type="ECO:0000259" key="5">
    <source>
        <dbReference type="SMART" id="SM01382"/>
    </source>
</evidence>
<dbReference type="InterPro" id="IPR002171">
    <property type="entry name" value="Ribosomal_uL2"/>
</dbReference>
<keyword evidence="2 6" id="KW-0689">Ribosomal protein</keyword>
<evidence type="ECO:0000256" key="4">
    <source>
        <dbReference type="SAM" id="Phobius"/>
    </source>
</evidence>
<dbReference type="GO" id="GO:0005762">
    <property type="term" value="C:mitochondrial large ribosomal subunit"/>
    <property type="evidence" value="ECO:0007669"/>
    <property type="project" value="TreeGrafter"/>
</dbReference>
<keyword evidence="6" id="KW-0496">Mitochondrion</keyword>